<sequence>MSNFDVSEYLINNIDKSNKTMVILRNKEYLSLSTCHIDNKKLFVYLDEVHTRGSDLKLSLIAHSIVTLGRNMNKDKLMQAVMRLRDLDFKQLIVI</sequence>
<dbReference type="EMBL" id="CAJNOU010002369">
    <property type="protein sequence ID" value="CAF1315008.1"/>
    <property type="molecule type" value="Genomic_DNA"/>
</dbReference>
<keyword evidence="6" id="KW-0788">Thiol protease</keyword>
<evidence type="ECO:0000256" key="5">
    <source>
        <dbReference type="ARBA" id="ARBA00022801"/>
    </source>
</evidence>
<reference evidence="8" key="1">
    <citation type="submission" date="2021-02" db="EMBL/GenBank/DDBJ databases">
        <authorList>
            <person name="Nowell W R."/>
        </authorList>
    </citation>
    <scope>NUCLEOTIDE SEQUENCE</scope>
</reference>
<evidence type="ECO:0000256" key="6">
    <source>
        <dbReference type="ARBA" id="ARBA00022807"/>
    </source>
</evidence>
<dbReference type="Proteomes" id="UP000663870">
    <property type="component" value="Unassembled WGS sequence"/>
</dbReference>
<dbReference type="GO" id="GO:0004843">
    <property type="term" value="F:cysteine-type deubiquitinase activity"/>
    <property type="evidence" value="ECO:0007669"/>
    <property type="project" value="UniProtKB-EC"/>
</dbReference>
<evidence type="ECO:0000256" key="4">
    <source>
        <dbReference type="ARBA" id="ARBA00022786"/>
    </source>
</evidence>
<evidence type="ECO:0000313" key="10">
    <source>
        <dbReference type="EMBL" id="CAF3989854.1"/>
    </source>
</evidence>
<dbReference type="EMBL" id="CAJNOL010001591">
    <property type="protein sequence ID" value="CAF1387133.1"/>
    <property type="molecule type" value="Genomic_DNA"/>
</dbReference>
<evidence type="ECO:0000313" key="7">
    <source>
        <dbReference type="EMBL" id="CAF1315008.1"/>
    </source>
</evidence>
<keyword evidence="4" id="KW-0833">Ubl conjugation pathway</keyword>
<protein>
    <recommendedName>
        <fullName evidence="2">ubiquitinyl hydrolase 1</fullName>
        <ecNumber evidence="2">3.4.19.12</ecNumber>
    </recommendedName>
</protein>
<evidence type="ECO:0000256" key="2">
    <source>
        <dbReference type="ARBA" id="ARBA00012759"/>
    </source>
</evidence>
<organism evidence="8 12">
    <name type="scientific">Rotaria sordida</name>
    <dbReference type="NCBI Taxonomy" id="392033"/>
    <lineage>
        <taxon>Eukaryota</taxon>
        <taxon>Metazoa</taxon>
        <taxon>Spiralia</taxon>
        <taxon>Gnathifera</taxon>
        <taxon>Rotifera</taxon>
        <taxon>Eurotatoria</taxon>
        <taxon>Bdelloidea</taxon>
        <taxon>Philodinida</taxon>
        <taxon>Philodinidae</taxon>
        <taxon>Rotaria</taxon>
    </lineage>
</organism>
<dbReference type="OrthoDB" id="3182339at2759"/>
<name>A0A815JK30_9BILA</name>
<gene>
    <name evidence="9" type="ORF">JXQ802_LOCUS34002</name>
    <name evidence="10" type="ORF">OTI717_LOCUS28416</name>
    <name evidence="8" type="ORF">RFH988_LOCUS33911</name>
    <name evidence="7" type="ORF">SEV965_LOCUS27003</name>
</gene>
<dbReference type="EMBL" id="CAJNOO010004465">
    <property type="protein sequence ID" value="CAF1382247.1"/>
    <property type="molecule type" value="Genomic_DNA"/>
</dbReference>
<dbReference type="Proteomes" id="UP000663889">
    <property type="component" value="Unassembled WGS sequence"/>
</dbReference>
<evidence type="ECO:0000256" key="3">
    <source>
        <dbReference type="ARBA" id="ARBA00022670"/>
    </source>
</evidence>
<dbReference type="Proteomes" id="UP000663882">
    <property type="component" value="Unassembled WGS sequence"/>
</dbReference>
<keyword evidence="5" id="KW-0378">Hydrolase</keyword>
<evidence type="ECO:0000256" key="1">
    <source>
        <dbReference type="ARBA" id="ARBA00000707"/>
    </source>
</evidence>
<dbReference type="EMBL" id="CAJOAX010006740">
    <property type="protein sequence ID" value="CAF3989854.1"/>
    <property type="molecule type" value="Genomic_DNA"/>
</dbReference>
<keyword evidence="11" id="KW-1185">Reference proteome</keyword>
<evidence type="ECO:0000313" key="9">
    <source>
        <dbReference type="EMBL" id="CAF1387133.1"/>
    </source>
</evidence>
<dbReference type="InterPro" id="IPR051346">
    <property type="entry name" value="OTU_Deubiquitinase"/>
</dbReference>
<dbReference type="Proteomes" id="UP000663823">
    <property type="component" value="Unassembled WGS sequence"/>
</dbReference>
<comment type="catalytic activity">
    <reaction evidence="1">
        <text>Thiol-dependent hydrolysis of ester, thioester, amide, peptide and isopeptide bonds formed by the C-terminal Gly of ubiquitin (a 76-residue protein attached to proteins as an intracellular targeting signal).</text>
        <dbReference type="EC" id="3.4.19.12"/>
    </reaction>
</comment>
<evidence type="ECO:0000313" key="11">
    <source>
        <dbReference type="Proteomes" id="UP000663870"/>
    </source>
</evidence>
<dbReference type="EC" id="3.4.19.12" evidence="2"/>
<accession>A0A815JK30</accession>
<evidence type="ECO:0000313" key="12">
    <source>
        <dbReference type="Proteomes" id="UP000663882"/>
    </source>
</evidence>
<evidence type="ECO:0000313" key="8">
    <source>
        <dbReference type="EMBL" id="CAF1382247.1"/>
    </source>
</evidence>
<dbReference type="AlphaFoldDB" id="A0A815JK30"/>
<proteinExistence type="predicted"/>
<keyword evidence="3" id="KW-0645">Protease</keyword>
<comment type="caution">
    <text evidence="8">The sequence shown here is derived from an EMBL/GenBank/DDBJ whole genome shotgun (WGS) entry which is preliminary data.</text>
</comment>
<dbReference type="PANTHER" id="PTHR13367">
    <property type="entry name" value="UBIQUITIN THIOESTERASE"/>
    <property type="match status" value="1"/>
</dbReference>
<dbReference type="GO" id="GO:0006508">
    <property type="term" value="P:proteolysis"/>
    <property type="evidence" value="ECO:0007669"/>
    <property type="project" value="UniProtKB-KW"/>
</dbReference>